<dbReference type="PATRIC" id="fig|1042209.11.peg.2514"/>
<protein>
    <recommendedName>
        <fullName evidence="3">Methylaspartate ammonia-lyase</fullName>
    </recommendedName>
</protein>
<dbReference type="HOGENOM" id="CLU_043770_0_0_6"/>
<reference evidence="1 2" key="1">
    <citation type="journal article" date="2011" name="J. Bacteriol.">
        <title>Draft genome sequence of the polycyclic aromatic hydrocarbon-degrading, genetically engineered bioluminescent bioreporter Pseudomonas fluorescens HK44.</title>
        <authorList>
            <person name="Chauhan A."/>
            <person name="Layton A.C."/>
            <person name="Williams D.E."/>
            <person name="Smartt A.E."/>
            <person name="Ripp S."/>
            <person name="Karpinets T.V."/>
            <person name="Brown S.D."/>
            <person name="Sayler G.S."/>
        </authorList>
    </citation>
    <scope>NUCLEOTIDE SEQUENCE [LARGE SCALE GENOMIC DNA]</scope>
    <source>
        <strain evidence="1 2">HK44</strain>
    </source>
</reference>
<dbReference type="AlphaFoldDB" id="A0A010SNQ7"/>
<accession>A0A010SNQ7</accession>
<dbReference type="eggNOG" id="COG1331">
    <property type="taxonomic scope" value="Bacteria"/>
</dbReference>
<organism evidence="1 2">
    <name type="scientific">Pseudomonas fluorescens HK44</name>
    <dbReference type="NCBI Taxonomy" id="1042209"/>
    <lineage>
        <taxon>Bacteria</taxon>
        <taxon>Pseudomonadati</taxon>
        <taxon>Pseudomonadota</taxon>
        <taxon>Gammaproteobacteria</taxon>
        <taxon>Pseudomonadales</taxon>
        <taxon>Pseudomonadaceae</taxon>
        <taxon>Pseudomonas</taxon>
    </lineage>
</organism>
<dbReference type="Proteomes" id="UP000022611">
    <property type="component" value="Unassembled WGS sequence"/>
</dbReference>
<dbReference type="EMBL" id="AFOY02000010">
    <property type="protein sequence ID" value="EXF94540.1"/>
    <property type="molecule type" value="Genomic_DNA"/>
</dbReference>
<dbReference type="InterPro" id="IPR012341">
    <property type="entry name" value="6hp_glycosidase-like_sf"/>
</dbReference>
<proteinExistence type="predicted"/>
<dbReference type="Gene3D" id="1.50.10.10">
    <property type="match status" value="1"/>
</dbReference>
<name>A0A010SNQ7_PSEFL</name>
<dbReference type="RefSeq" id="WP_019692733.1">
    <property type="nucleotide sequence ID" value="NZ_AFOY02000010.1"/>
</dbReference>
<dbReference type="GO" id="GO:0005975">
    <property type="term" value="P:carbohydrate metabolic process"/>
    <property type="evidence" value="ECO:0007669"/>
    <property type="project" value="InterPro"/>
</dbReference>
<gene>
    <name evidence="1" type="ORF">HK44_000865</name>
</gene>
<evidence type="ECO:0000313" key="1">
    <source>
        <dbReference type="EMBL" id="EXF94540.1"/>
    </source>
</evidence>
<dbReference type="SUPFAM" id="SSF48239">
    <property type="entry name" value="Terpenoid cyclases/Protein prenyltransferases"/>
    <property type="match status" value="1"/>
</dbReference>
<evidence type="ECO:0008006" key="3">
    <source>
        <dbReference type="Google" id="ProtNLM"/>
    </source>
</evidence>
<dbReference type="InterPro" id="IPR008930">
    <property type="entry name" value="Terpenoid_cyclase/PrenylTrfase"/>
</dbReference>
<evidence type="ECO:0000313" key="2">
    <source>
        <dbReference type="Proteomes" id="UP000022611"/>
    </source>
</evidence>
<sequence length="421" mass="44953">MSPRNVVQWPWLPGLIGVMLMSSGGSALATQARPQLAAMTCAALDHAVQSQAAGPVLLASYPPLDGQPAPIQALRGVAFTYDNALASIALFACGKAESARRIADALAFATTHDPEYQDGRLRNAYAAGPVGSSSMRLPGYWSVERNAWNQDAYQVSSATGNQAWAALALLEALRQSGDSSYLEAARRVLQWSGKNTFDGQAPAGFSGGYYGYFPKQIQQTWKSTEHNVDLAAAWSALNTVAPDPGSARQAQIARQFVSSQWDAGEGRFLIGTGKDGRTSDRQRSGLDAQIWPLIALSDPPADWRRVFTFIDQAHRSGAGYGFNRDPDGLWTEGTAQTAAVAGLSGMKEKAQPLWNVLLAQQAGNGWLFATPAPRISTGLAIGPDSTTNDFFYYHLPHLGATAWAAIAATGINPFTGFQEAD</sequence>
<comment type="caution">
    <text evidence="1">The sequence shown here is derived from an EMBL/GenBank/DDBJ whole genome shotgun (WGS) entry which is preliminary data.</text>
</comment>